<dbReference type="AlphaFoldDB" id="A0A4Y9SY04"/>
<feature type="transmembrane region" description="Helical" evidence="1">
    <location>
        <begin position="912"/>
        <end position="930"/>
    </location>
</feature>
<dbReference type="SUPFAM" id="SSF82866">
    <property type="entry name" value="Multidrug efflux transporter AcrB transmembrane domain"/>
    <property type="match status" value="2"/>
</dbReference>
<dbReference type="SUPFAM" id="SSF82714">
    <property type="entry name" value="Multidrug efflux transporter AcrB TolC docking domain, DN and DC subdomains"/>
    <property type="match status" value="2"/>
</dbReference>
<feature type="transmembrane region" description="Helical" evidence="1">
    <location>
        <begin position="1018"/>
        <end position="1041"/>
    </location>
</feature>
<feature type="transmembrane region" description="Helical" evidence="1">
    <location>
        <begin position="885"/>
        <end position="905"/>
    </location>
</feature>
<reference evidence="3 4" key="1">
    <citation type="submission" date="2019-03" db="EMBL/GenBank/DDBJ databases">
        <title>Draft genome of Massilia hortus sp. nov., a novel bacterial species of the Oxalobacteraceae family.</title>
        <authorList>
            <person name="Peta V."/>
            <person name="Raths R."/>
            <person name="Bucking H."/>
        </authorList>
    </citation>
    <scope>NUCLEOTIDE SEQUENCE [LARGE SCALE GENOMIC DNA]</scope>
    <source>
        <strain evidence="3 4">ONC3</strain>
    </source>
</reference>
<gene>
    <name evidence="2" type="ORF">E4O92_13180</name>
    <name evidence="3" type="ORF">E4O92_13295</name>
</gene>
<feature type="transmembrane region" description="Helical" evidence="1">
    <location>
        <begin position="538"/>
        <end position="556"/>
    </location>
</feature>
<dbReference type="Gene3D" id="3.30.70.1430">
    <property type="entry name" value="Multidrug efflux transporter AcrB pore domain"/>
    <property type="match status" value="2"/>
</dbReference>
<dbReference type="PANTHER" id="PTHR32063">
    <property type="match status" value="1"/>
</dbReference>
<dbReference type="Pfam" id="PF00873">
    <property type="entry name" value="ACR_tran"/>
    <property type="match status" value="1"/>
</dbReference>
<keyword evidence="4" id="KW-1185">Reference proteome</keyword>
<keyword evidence="1" id="KW-1133">Transmembrane helix</keyword>
<dbReference type="Gene3D" id="3.30.70.1320">
    <property type="entry name" value="Multidrug efflux transporter AcrB pore domain like"/>
    <property type="match status" value="1"/>
</dbReference>
<dbReference type="OrthoDB" id="9177212at2"/>
<organism evidence="3 4">
    <name type="scientific">Massilia horti</name>
    <dbReference type="NCBI Taxonomy" id="2562153"/>
    <lineage>
        <taxon>Bacteria</taxon>
        <taxon>Pseudomonadati</taxon>
        <taxon>Pseudomonadota</taxon>
        <taxon>Betaproteobacteria</taxon>
        <taxon>Burkholderiales</taxon>
        <taxon>Oxalobacteraceae</taxon>
        <taxon>Telluria group</taxon>
        <taxon>Massilia</taxon>
    </lineage>
</organism>
<feature type="transmembrane region" description="Helical" evidence="1">
    <location>
        <begin position="360"/>
        <end position="380"/>
    </location>
</feature>
<evidence type="ECO:0000256" key="1">
    <source>
        <dbReference type="SAM" id="Phobius"/>
    </source>
</evidence>
<keyword evidence="1" id="KW-0472">Membrane</keyword>
<proteinExistence type="predicted"/>
<dbReference type="InterPro" id="IPR001036">
    <property type="entry name" value="Acrflvin-R"/>
</dbReference>
<feature type="transmembrane region" description="Helical" evidence="1">
    <location>
        <begin position="431"/>
        <end position="452"/>
    </location>
</feature>
<feature type="transmembrane region" description="Helical" evidence="1">
    <location>
        <begin position="12"/>
        <end position="30"/>
    </location>
</feature>
<dbReference type="RefSeq" id="WP_135190235.1">
    <property type="nucleotide sequence ID" value="NZ_SPUM01000087.1"/>
</dbReference>
<name>A0A4Y9SY04_9BURK</name>
<dbReference type="Gene3D" id="1.20.1640.10">
    <property type="entry name" value="Multidrug efflux transporter AcrB transmembrane domain"/>
    <property type="match status" value="2"/>
</dbReference>
<evidence type="ECO:0000313" key="3">
    <source>
        <dbReference type="EMBL" id="TFW31614.1"/>
    </source>
</evidence>
<dbReference type="SUPFAM" id="SSF82693">
    <property type="entry name" value="Multidrug efflux transporter AcrB pore domain, PN1, PN2, PC1 and PC2 subdomains"/>
    <property type="match status" value="2"/>
</dbReference>
<dbReference type="InterPro" id="IPR027463">
    <property type="entry name" value="AcrB_DN_DC_subdom"/>
</dbReference>
<dbReference type="EMBL" id="SPUM01000087">
    <property type="protein sequence ID" value="TFW31593.1"/>
    <property type="molecule type" value="Genomic_DNA"/>
</dbReference>
<accession>A0A4Y9SY04</accession>
<protein>
    <submittedName>
        <fullName evidence="3">Efflux RND transporter permease subunit</fullName>
    </submittedName>
</protein>
<evidence type="ECO:0000313" key="4">
    <source>
        <dbReference type="Proteomes" id="UP000297258"/>
    </source>
</evidence>
<comment type="caution">
    <text evidence="3">The sequence shown here is derived from an EMBL/GenBank/DDBJ whole genome shotgun (WGS) entry which is preliminary data.</text>
</comment>
<dbReference type="GO" id="GO:0042910">
    <property type="term" value="F:xenobiotic transmembrane transporter activity"/>
    <property type="evidence" value="ECO:0007669"/>
    <property type="project" value="TreeGrafter"/>
</dbReference>
<sequence length="1057" mass="113887">MWIVRVALRRPYTFIVLALLIVLAGTFAILRTATDIFPEIRIPIVNVIWTYTGLPPEDMANRIVSFSERGAQTVVNDVERTESQNLSGTALVKYYFRPNVNLDLALSQITGISQTQLRFTPPGTNPPIIITYNASSVPILQLALTSGELSEAQMFDLGNTFIRTALSTVQGASLPFPYGGRQRQVQVDLDPPALRARNLSAQDVVAAINAQNLIVPAGTQKIGDFEYNIKLNSSPLQIEELNNLPVRSSGNAITFVRDVAHVHDGSAPQTNMVRVNGQRAVLMSVVKTGTASTLDVVDSIHRLLPGIRASMPPALNITTTGDQSLFVRAAVSSLVREATIAAALTGLMILLLLASWRSALIITISIPLSVLVSLICLSALGETINLMTLGGLALAVGVLVDDATVAIENINWNLEQGKEVEQAILDGAQQIAVPALVATLAICIVFVPMFFLKGVPRFLFVPMAEAVIFAMLASYGLSRTLVPTLAKYWLRAHKPQEQAAPRGNVFARAQERIGHGFESLRDRYQNTLGLVLAWRRGFVLAFLGFVALSFLLLPWLGRDFFPSVDAGQIKLHLRAPTGTRIEETAALCDRVERVIRQVIPANELANMVDNIGLPNSAINLASSNSAPVGPGDADVLISLSADHHSTHDYERLLRRKLNESFPSVTFAFLPADIVTQILNFGLPSPIDVQVVGFDQEANRAFANRLYQQLRKIPGLADLRIQQALDYPELDVEVNRSKAAEVGLTQRDVATDLLVSLSGSFQTSPSFWADPKTGVQYNVAVQAPQYRLTTLQDLRSTPITSLDPGSGTSQLLANLSTVSRGVGPAVISHYNVKPTIDLFARVEDSDLGSVANAVQQVVDQSRKGLPRGSELVVRGQVETMNASFTGLQLGLAAAVVLIYLLIVVNFQSWLDPLIIITVLPAALAGIVWMLFATGTPISVPALTGAIMCMGVATANSILLVSFARERMEHGIDPVTAAHSAGYTRFRPVLMTALAMIIGMFPLALGLGEGGEQNAPLGRAVIGGLLFATVSTLLFVPAVFAIIHGWRAKRRGGAGDARG</sequence>
<dbReference type="Gene3D" id="3.30.70.1440">
    <property type="entry name" value="Multidrug efflux transporter AcrB pore domain"/>
    <property type="match status" value="1"/>
</dbReference>
<dbReference type="EMBL" id="SPUM01000087">
    <property type="protein sequence ID" value="TFW31614.1"/>
    <property type="molecule type" value="Genomic_DNA"/>
</dbReference>
<dbReference type="PRINTS" id="PR00702">
    <property type="entry name" value="ACRIFLAVINRP"/>
</dbReference>
<dbReference type="GO" id="GO:0005886">
    <property type="term" value="C:plasma membrane"/>
    <property type="evidence" value="ECO:0007669"/>
    <property type="project" value="TreeGrafter"/>
</dbReference>
<dbReference type="Gene3D" id="3.30.2090.10">
    <property type="entry name" value="Multidrug efflux transporter AcrB TolC docking domain, DN and DC subdomains"/>
    <property type="match status" value="2"/>
</dbReference>
<feature type="transmembrane region" description="Helical" evidence="1">
    <location>
        <begin position="458"/>
        <end position="477"/>
    </location>
</feature>
<dbReference type="Proteomes" id="UP000297258">
    <property type="component" value="Unassembled WGS sequence"/>
</dbReference>
<evidence type="ECO:0000313" key="2">
    <source>
        <dbReference type="EMBL" id="TFW31593.1"/>
    </source>
</evidence>
<feature type="transmembrane region" description="Helical" evidence="1">
    <location>
        <begin position="936"/>
        <end position="959"/>
    </location>
</feature>
<dbReference type="PANTHER" id="PTHR32063:SF8">
    <property type="entry name" value="CATION EFFLUX PROTEIN"/>
    <property type="match status" value="1"/>
</dbReference>
<feature type="transmembrane region" description="Helical" evidence="1">
    <location>
        <begin position="987"/>
        <end position="1006"/>
    </location>
</feature>
<keyword evidence="1" id="KW-0812">Transmembrane</keyword>